<dbReference type="Gene3D" id="1.10.3380.20">
    <property type="match status" value="1"/>
</dbReference>
<dbReference type="Pfam" id="PF00271">
    <property type="entry name" value="Helicase_C"/>
    <property type="match status" value="1"/>
</dbReference>
<reference evidence="6" key="2">
    <citation type="submission" date="2025-09" db="UniProtKB">
        <authorList>
            <consortium name="Ensembl"/>
        </authorList>
    </citation>
    <scope>IDENTIFICATION</scope>
</reference>
<organism evidence="6 7">
    <name type="scientific">Hippocampus comes</name>
    <name type="common">Tiger tail seahorse</name>
    <dbReference type="NCBI Taxonomy" id="109280"/>
    <lineage>
        <taxon>Eukaryota</taxon>
        <taxon>Metazoa</taxon>
        <taxon>Chordata</taxon>
        <taxon>Craniata</taxon>
        <taxon>Vertebrata</taxon>
        <taxon>Euteleostomi</taxon>
        <taxon>Actinopterygii</taxon>
        <taxon>Neopterygii</taxon>
        <taxon>Teleostei</taxon>
        <taxon>Neoteleostei</taxon>
        <taxon>Acanthomorphata</taxon>
        <taxon>Syngnathiaria</taxon>
        <taxon>Syngnathiformes</taxon>
        <taxon>Syngnathoidei</taxon>
        <taxon>Syngnathidae</taxon>
        <taxon>Hippocampus</taxon>
    </lineage>
</organism>
<evidence type="ECO:0000313" key="7">
    <source>
        <dbReference type="Proteomes" id="UP000264820"/>
    </source>
</evidence>
<keyword evidence="3" id="KW-0347">Helicase</keyword>
<keyword evidence="4" id="KW-0067">ATP-binding</keyword>
<dbReference type="GO" id="GO:0016787">
    <property type="term" value="F:hydrolase activity"/>
    <property type="evidence" value="ECO:0007669"/>
    <property type="project" value="UniProtKB-KW"/>
</dbReference>
<dbReference type="SUPFAM" id="SSF52540">
    <property type="entry name" value="P-loop containing nucleoside triphosphate hydrolases"/>
    <property type="match status" value="1"/>
</dbReference>
<dbReference type="OMA" id="MFLNANI"/>
<evidence type="ECO:0000259" key="5">
    <source>
        <dbReference type="PROSITE" id="PS51194"/>
    </source>
</evidence>
<dbReference type="FunFam" id="1.10.150.20:FF:000058">
    <property type="entry name" value="Helicase, POLQ like"/>
    <property type="match status" value="1"/>
</dbReference>
<evidence type="ECO:0000256" key="2">
    <source>
        <dbReference type="ARBA" id="ARBA00022801"/>
    </source>
</evidence>
<dbReference type="CDD" id="cd18795">
    <property type="entry name" value="SF2_C_Ski2"/>
    <property type="match status" value="1"/>
</dbReference>
<dbReference type="FunFam" id="3.40.50.300:FF:001293">
    <property type="entry name" value="helicase POLQ-like isoform X5"/>
    <property type="match status" value="1"/>
</dbReference>
<dbReference type="SUPFAM" id="SSF158702">
    <property type="entry name" value="Sec63 N-terminal domain-like"/>
    <property type="match status" value="1"/>
</dbReference>
<keyword evidence="1" id="KW-0547">Nucleotide-binding</keyword>
<evidence type="ECO:0000256" key="3">
    <source>
        <dbReference type="ARBA" id="ARBA00022806"/>
    </source>
</evidence>
<protein>
    <submittedName>
        <fullName evidence="6">Helicase, POLQ like</fullName>
    </submittedName>
</protein>
<dbReference type="PROSITE" id="PS51194">
    <property type="entry name" value="HELICASE_CTER"/>
    <property type="match status" value="1"/>
</dbReference>
<dbReference type="Pfam" id="PF21099">
    <property type="entry name" value="POLQ_helical"/>
    <property type="match status" value="1"/>
</dbReference>
<feature type="domain" description="Helicase C-terminal" evidence="5">
    <location>
        <begin position="28"/>
        <end position="220"/>
    </location>
</feature>
<dbReference type="AlphaFoldDB" id="A0A3Q2XZR3"/>
<dbReference type="InterPro" id="IPR001650">
    <property type="entry name" value="Helicase_C-like"/>
</dbReference>
<accession>A0A3Q2XZR3</accession>
<dbReference type="GO" id="GO:0004386">
    <property type="term" value="F:helicase activity"/>
    <property type="evidence" value="ECO:0007669"/>
    <property type="project" value="UniProtKB-KW"/>
</dbReference>
<dbReference type="GeneTree" id="ENSGT00940000157350"/>
<sequence>MSATLGNIGELQTFLKYSSAMQKVDPDHIIALVTEVIPKHSCLVFCPTKKNCENVAVMICKYLRRDFLQHRQEDKEALLRQLKECGNGQLCPLLRRTVPLGVAYHHSGLTGDERKLLEDAYSAGVLCLIACTSTLAAGINLPARRVIVRSPLMARDAVKTSQYKQMAGRAGRAGLDSEGESILILQEAQRDQVRPRLPTFLNVFSDLVQNWLVPNEFEIQMSLHVDIKVSVVDVRLARQVASRAEDLEDFVRGTLLFVQRERAGVCLEDVLRESVDLLKIKGLLHVQGHALQVTHLGRATFKGTSSSADAHSEILYQDLQQGLEGLLLSSFLHLIFLVTPYDLDSGMTWRRFVWQMSLLSSSELKMCAMVGVPESLVARKAAGQSVNKVVANMWVVKRVYLSLVLMSLLKDGDVWGVAQKFQLTRGFIQSLLNSAAAFCSCVLHFTQELDTLWPYCSLLETLTRRLSYCVKAELIPLMEVAGVMEWAPANQLHAAGYTTLSHLANADATLLVRTVERLSRKQATLIVASAKMLLIEKAAALQQEVDHLLAAPPDLPD</sequence>
<dbReference type="SMART" id="SM00490">
    <property type="entry name" value="HELICc"/>
    <property type="match status" value="1"/>
</dbReference>
<dbReference type="InterPro" id="IPR050474">
    <property type="entry name" value="Hel308_SKI2-like"/>
</dbReference>
<dbReference type="PANTHER" id="PTHR47961:SF12">
    <property type="entry name" value="HELICASE POLQ-LIKE"/>
    <property type="match status" value="1"/>
</dbReference>
<dbReference type="Proteomes" id="UP000264820">
    <property type="component" value="Unplaced"/>
</dbReference>
<evidence type="ECO:0000256" key="4">
    <source>
        <dbReference type="ARBA" id="ARBA00022840"/>
    </source>
</evidence>
<reference evidence="6" key="1">
    <citation type="submission" date="2025-08" db="UniProtKB">
        <authorList>
            <consortium name="Ensembl"/>
        </authorList>
    </citation>
    <scope>IDENTIFICATION</scope>
</reference>
<dbReference type="Gene3D" id="3.40.50.300">
    <property type="entry name" value="P-loop containing nucleotide triphosphate hydrolases"/>
    <property type="match status" value="1"/>
</dbReference>
<proteinExistence type="predicted"/>
<dbReference type="STRING" id="109280.ENSHCOP00000010540"/>
<keyword evidence="2" id="KW-0378">Hydrolase</keyword>
<dbReference type="InterPro" id="IPR048960">
    <property type="entry name" value="POLQ-like_helical"/>
</dbReference>
<dbReference type="PANTHER" id="PTHR47961">
    <property type="entry name" value="DNA POLYMERASE THETA, PUTATIVE (AFU_ORTHOLOGUE AFUA_1G05260)-RELATED"/>
    <property type="match status" value="1"/>
</dbReference>
<evidence type="ECO:0000313" key="6">
    <source>
        <dbReference type="Ensembl" id="ENSHCOP00000010540.1"/>
    </source>
</evidence>
<dbReference type="GO" id="GO:0005524">
    <property type="term" value="F:ATP binding"/>
    <property type="evidence" value="ECO:0007669"/>
    <property type="project" value="UniProtKB-KW"/>
</dbReference>
<dbReference type="Ensembl" id="ENSHCOT00000017043.1">
    <property type="protein sequence ID" value="ENSHCOP00000010540.1"/>
    <property type="gene ID" value="ENSHCOG00000013179.1"/>
</dbReference>
<evidence type="ECO:0000256" key="1">
    <source>
        <dbReference type="ARBA" id="ARBA00022741"/>
    </source>
</evidence>
<dbReference type="InterPro" id="IPR027417">
    <property type="entry name" value="P-loop_NTPase"/>
</dbReference>
<name>A0A3Q2XZR3_HIPCM</name>
<keyword evidence="7" id="KW-1185">Reference proteome</keyword>